<proteinExistence type="predicted"/>
<protein>
    <submittedName>
        <fullName evidence="1">Alanine--tRNA ligase</fullName>
        <ecNumber evidence="1">6.1.1.7</ecNumber>
    </submittedName>
</protein>
<accession>A0ACD4NVA7</accession>
<dbReference type="Proteomes" id="UP001163223">
    <property type="component" value="Chromosome"/>
</dbReference>
<gene>
    <name evidence="1" type="primary">alaS</name>
    <name evidence="1" type="ORF">OXU80_10965</name>
</gene>
<dbReference type="EMBL" id="CP113520">
    <property type="protein sequence ID" value="WAJ30686.1"/>
    <property type="molecule type" value="Genomic_DNA"/>
</dbReference>
<sequence>MSGVNDIRSTFLRFFEKNEHQVVASSPLVPRNDPTLMFTNAGMVQFKNVFTGLESRPYSRATTAQKVVRAGGKHNDLDNVGYTARHLTFFEMLGNFSFGDYFKERAIELAWNLVTKDFDLPKDKLLVTVYSEDEEAATLWKKIAGFPDHKIIRIPTSDNFWQMGDTGPCGPCSEIFIDQGEHVWGGPPGSPEEDGDRFLEFWNLVFMQFDQTAPGERTPLPRPSIDTGMGLERMACILQGVQSVFDTDLFRHLIQATAEAIGRGPDGENDASFRVIADHLRSTAFLIADGVLPSNEGRGYVLRRIMRRAMRHARLLGAKEPVLYRVLPALVSEMGLAYPELGRAQALIAETLKLEEKRFLVTLDRGLNLLNEATEGFGQGASLPGETAFKLYDTYGFPLDLTQDALRARGIEVDLPGFNAAMERQKAEARASWAGSGEAASDAIWFGIRERVGATEFLGYDTERAEGAVVALVRDGQEVQDAPAGSEVSIVLNQTPFYAESGGQVGDAGVLRGNGIRVEVSDTQKYADGLFVHRGRVVEGTLTIGAALDLEVDHGRRAKIRANHSATHLLHEALRETLGSHVAQKGSLVAPERLRFDISHPKPIEPAELAEVERIANAIILQNAPVSTRLMAVDDAIAEGAMALFGEKYGDEVRVVSMGVATDGEKVGKTYSLELCGGTHVRATGDIGLVHVVSESATGAGVRRIEALTGASARAYLLEQDARVRRMASALRVAPSEAADRLDAIIEERRRLERELAEAKKRLAMAGPATGSGEGAASRVVGGVGFVGRVLEGVPARDLKGLVDEAKAGLGSGVVVFVGVEEGKASVVVGVTPDLTGRLDAVALVREASAAIGGKGGGGRPDMAQAGGPDASRAGAAIEAVEAALVQAEQAAA</sequence>
<evidence type="ECO:0000313" key="2">
    <source>
        <dbReference type="Proteomes" id="UP001163223"/>
    </source>
</evidence>
<name>A0ACD4NVA7_9HYPH</name>
<keyword evidence="2" id="KW-1185">Reference proteome</keyword>
<organism evidence="1 2">
    <name type="scientific">Antarcticirhabdus aurantiaca</name>
    <dbReference type="NCBI Taxonomy" id="2606717"/>
    <lineage>
        <taxon>Bacteria</taxon>
        <taxon>Pseudomonadati</taxon>
        <taxon>Pseudomonadota</taxon>
        <taxon>Alphaproteobacteria</taxon>
        <taxon>Hyphomicrobiales</taxon>
        <taxon>Aurantimonadaceae</taxon>
        <taxon>Antarcticirhabdus</taxon>
    </lineage>
</organism>
<reference evidence="1" key="1">
    <citation type="submission" date="2022-11" db="EMBL/GenBank/DDBJ databases">
        <title>beta-Carotene-producing bacterium, Jeongeuplla avenae sp. nov., alleviates the salt stress of Arabidopsis seedlings.</title>
        <authorList>
            <person name="Jiang L."/>
            <person name="Lee J."/>
        </authorList>
    </citation>
    <scope>NUCLEOTIDE SEQUENCE</scope>
    <source>
        <strain evidence="1">DY_R2A_6</strain>
    </source>
</reference>
<evidence type="ECO:0000313" key="1">
    <source>
        <dbReference type="EMBL" id="WAJ30686.1"/>
    </source>
</evidence>
<dbReference type="EC" id="6.1.1.7" evidence="1"/>
<keyword evidence="1" id="KW-0436">Ligase</keyword>